<dbReference type="Proteomes" id="UP000681722">
    <property type="component" value="Unassembled WGS sequence"/>
</dbReference>
<comment type="caution">
    <text evidence="3">The sequence shown here is derived from an EMBL/GenBank/DDBJ whole genome shotgun (WGS) entry which is preliminary data.</text>
</comment>
<evidence type="ECO:0000313" key="6">
    <source>
        <dbReference type="Proteomes" id="UP000663829"/>
    </source>
</evidence>
<dbReference type="EMBL" id="CAJNOQ010002685">
    <property type="protein sequence ID" value="CAF0972907.1"/>
    <property type="molecule type" value="Genomic_DNA"/>
</dbReference>
<evidence type="ECO:0000313" key="5">
    <source>
        <dbReference type="EMBL" id="CAF3745842.1"/>
    </source>
</evidence>
<keyword evidence="1" id="KW-0472">Membrane</keyword>
<dbReference type="Proteomes" id="UP000677228">
    <property type="component" value="Unassembled WGS sequence"/>
</dbReference>
<evidence type="ECO:0000313" key="4">
    <source>
        <dbReference type="EMBL" id="CAF3570234.1"/>
    </source>
</evidence>
<evidence type="ECO:0000313" key="3">
    <source>
        <dbReference type="EMBL" id="CAF0972907.1"/>
    </source>
</evidence>
<proteinExistence type="predicted"/>
<dbReference type="EMBL" id="CAJNOK010001007">
    <property type="protein sequence ID" value="CAF0787863.1"/>
    <property type="molecule type" value="Genomic_DNA"/>
</dbReference>
<dbReference type="AlphaFoldDB" id="A0A814EIY0"/>
<keyword evidence="6" id="KW-1185">Reference proteome</keyword>
<evidence type="ECO:0000256" key="1">
    <source>
        <dbReference type="SAM" id="Phobius"/>
    </source>
</evidence>
<evidence type="ECO:0000313" key="2">
    <source>
        <dbReference type="EMBL" id="CAF0787863.1"/>
    </source>
</evidence>
<reference evidence="3" key="1">
    <citation type="submission" date="2021-02" db="EMBL/GenBank/DDBJ databases">
        <authorList>
            <person name="Nowell W R."/>
        </authorList>
    </citation>
    <scope>NUCLEOTIDE SEQUENCE</scope>
</reference>
<sequence length="182" mass="21650">MIHVRTHSTFPYSEFQDFDRGQESKVQGLIRYFNRLSNEQSSFIDIPVHHNHYHIVSSLLNSQNIPINAEKKKRVLTTSTNFVLYEKNDELTASSKIIVYKEANVYDIEFKQEIVNFFKHYKVFIRFFRDLAMLIEVHVLMVTILYLLTAKLLFNHRNYYSILLIFIVTMISLTFYLGKLKV</sequence>
<keyword evidence="1" id="KW-0812">Transmembrane</keyword>
<name>A0A814EIY0_9BILA</name>
<dbReference type="EMBL" id="CAJOBC010002685">
    <property type="protein sequence ID" value="CAF3745842.1"/>
    <property type="molecule type" value="Genomic_DNA"/>
</dbReference>
<dbReference type="EMBL" id="CAJOBA010001007">
    <property type="protein sequence ID" value="CAF3570234.1"/>
    <property type="molecule type" value="Genomic_DNA"/>
</dbReference>
<gene>
    <name evidence="3" type="ORF">GPM918_LOCUS12333</name>
    <name evidence="2" type="ORF">OVA965_LOCUS3975</name>
    <name evidence="5" type="ORF">SRO942_LOCUS12334</name>
    <name evidence="4" type="ORF">TMI583_LOCUS3973</name>
</gene>
<protein>
    <submittedName>
        <fullName evidence="3">Uncharacterized protein</fullName>
    </submittedName>
</protein>
<accession>A0A814EIY0</accession>
<dbReference type="Proteomes" id="UP000682733">
    <property type="component" value="Unassembled WGS sequence"/>
</dbReference>
<keyword evidence="1" id="KW-1133">Transmembrane helix</keyword>
<dbReference type="Proteomes" id="UP000663829">
    <property type="component" value="Unassembled WGS sequence"/>
</dbReference>
<organism evidence="3 6">
    <name type="scientific">Didymodactylos carnosus</name>
    <dbReference type="NCBI Taxonomy" id="1234261"/>
    <lineage>
        <taxon>Eukaryota</taxon>
        <taxon>Metazoa</taxon>
        <taxon>Spiralia</taxon>
        <taxon>Gnathifera</taxon>
        <taxon>Rotifera</taxon>
        <taxon>Eurotatoria</taxon>
        <taxon>Bdelloidea</taxon>
        <taxon>Philodinida</taxon>
        <taxon>Philodinidae</taxon>
        <taxon>Didymodactylos</taxon>
    </lineage>
</organism>
<feature type="transmembrane region" description="Helical" evidence="1">
    <location>
        <begin position="159"/>
        <end position="178"/>
    </location>
</feature>
<feature type="transmembrane region" description="Helical" evidence="1">
    <location>
        <begin position="131"/>
        <end position="153"/>
    </location>
</feature>